<protein>
    <submittedName>
        <fullName evidence="2">Uncharacterized protein</fullName>
    </submittedName>
</protein>
<name>Q096I3_STIAD</name>
<dbReference type="AlphaFoldDB" id="Q096I3"/>
<dbReference type="SUPFAM" id="SSF48208">
    <property type="entry name" value="Six-hairpin glycosidases"/>
    <property type="match status" value="1"/>
</dbReference>
<dbReference type="Gene3D" id="1.50.10.20">
    <property type="match status" value="1"/>
</dbReference>
<evidence type="ECO:0000313" key="4">
    <source>
        <dbReference type="Proteomes" id="UP000032702"/>
    </source>
</evidence>
<dbReference type="EMBL" id="AAMD01000029">
    <property type="protein sequence ID" value="EAU67633.1"/>
    <property type="molecule type" value="Genomic_DNA"/>
</dbReference>
<dbReference type="RefSeq" id="WP_002612773.1">
    <property type="nucleotide sequence ID" value="NC_014623.1"/>
</dbReference>
<dbReference type="HOGENOM" id="CLU_1833988_0_0_7"/>
<dbReference type="KEGG" id="sur:STAUR_0929"/>
<dbReference type="GO" id="GO:0005975">
    <property type="term" value="P:carbohydrate metabolic process"/>
    <property type="evidence" value="ECO:0007669"/>
    <property type="project" value="InterPro"/>
</dbReference>
<dbReference type="InterPro" id="IPR008928">
    <property type="entry name" value="6-hairpin_glycosidase_sf"/>
</dbReference>
<sequence length="140" mass="16044">MAPRTDRTRTNQLTGLSKDKITETYDRGDQHMLDQAKWHFDCFYTNNVDNTWDGGMWRERGVRNQKDVPTNGYAIVAAQLAKSYPTATVHNNLTNTDRTYLQIAQDIYSWIKAQFLRTGGGMKNSILVGQPRLGRQPVHL</sequence>
<evidence type="ECO:0000313" key="1">
    <source>
        <dbReference type="EMBL" id="ADO68733.1"/>
    </source>
</evidence>
<proteinExistence type="predicted"/>
<dbReference type="Proteomes" id="UP000032702">
    <property type="component" value="Unassembled WGS sequence"/>
</dbReference>
<organism evidence="2 4">
    <name type="scientific">Stigmatella aurantiaca (strain DW4/3-1)</name>
    <dbReference type="NCBI Taxonomy" id="378806"/>
    <lineage>
        <taxon>Bacteria</taxon>
        <taxon>Pseudomonadati</taxon>
        <taxon>Myxococcota</taxon>
        <taxon>Myxococcia</taxon>
        <taxon>Myxococcales</taxon>
        <taxon>Cystobacterineae</taxon>
        <taxon>Archangiaceae</taxon>
        <taxon>Stigmatella</taxon>
    </lineage>
</organism>
<dbReference type="OrthoDB" id="2505409at2"/>
<dbReference type="Proteomes" id="UP000001351">
    <property type="component" value="Chromosome"/>
</dbReference>
<evidence type="ECO:0000313" key="3">
    <source>
        <dbReference type="Proteomes" id="UP000001351"/>
    </source>
</evidence>
<keyword evidence="3" id="KW-1185">Reference proteome</keyword>
<reference evidence="2 4" key="1">
    <citation type="submission" date="2006-04" db="EMBL/GenBank/DDBJ databases">
        <authorList>
            <person name="Nierman W.C."/>
        </authorList>
    </citation>
    <scope>NUCLEOTIDE SEQUENCE [LARGE SCALE GENOMIC DNA]</scope>
    <source>
        <strain evidence="2 4">DW4/3-1</strain>
    </source>
</reference>
<accession>Q096I3</accession>
<dbReference type="EMBL" id="CP002271">
    <property type="protein sequence ID" value="ADO68733.1"/>
    <property type="molecule type" value="Genomic_DNA"/>
</dbReference>
<gene>
    <name evidence="1" type="ordered locus">STAUR_0929</name>
    <name evidence="2" type="ORF">STIAU_0625</name>
</gene>
<reference evidence="1 3" key="2">
    <citation type="journal article" date="2011" name="Mol. Biol. Evol.">
        <title>Comparative genomic analysis of fruiting body formation in Myxococcales.</title>
        <authorList>
            <person name="Huntley S."/>
            <person name="Hamann N."/>
            <person name="Wegener-Feldbrugge S."/>
            <person name="Treuner-Lange A."/>
            <person name="Kube M."/>
            <person name="Reinhardt R."/>
            <person name="Klages S."/>
            <person name="Muller R."/>
            <person name="Ronning C.M."/>
            <person name="Nierman W.C."/>
            <person name="Sogaard-Andersen L."/>
        </authorList>
    </citation>
    <scope>NUCLEOTIDE SEQUENCE [LARGE SCALE GENOMIC DNA]</scope>
    <source>
        <strain evidence="1 3">DW4/3-1</strain>
    </source>
</reference>
<dbReference type="eggNOG" id="COG4833">
    <property type="taxonomic scope" value="Bacteria"/>
</dbReference>
<evidence type="ECO:0000313" key="2">
    <source>
        <dbReference type="EMBL" id="EAU67633.1"/>
    </source>
</evidence>
<dbReference type="PATRIC" id="fig|378806.16.peg.6939"/>